<dbReference type="AlphaFoldDB" id="A0A1I0N561"/>
<evidence type="ECO:0000313" key="3">
    <source>
        <dbReference type="Proteomes" id="UP000198518"/>
    </source>
</evidence>
<keyword evidence="1" id="KW-0812">Transmembrane</keyword>
<evidence type="ECO:0000313" key="2">
    <source>
        <dbReference type="EMBL" id="SEV96212.1"/>
    </source>
</evidence>
<name>A0A1I0N561_9EURY</name>
<dbReference type="Proteomes" id="UP000198518">
    <property type="component" value="Unassembled WGS sequence"/>
</dbReference>
<protein>
    <submittedName>
        <fullName evidence="2">Uncharacterized protein</fullName>
    </submittedName>
</protein>
<gene>
    <name evidence="2" type="ORF">SAMN04487945_0614</name>
</gene>
<sequence>MRSPPAASRGETARGLSDVIGFVLVFGLIVSAVAVVSVGGFQVLEDARDSQQVTNAEQALDVLDGNVEDLAVRGAPRRSTEILLSEAELDFGDPVTFNVTAGGTNYYAANVTPLVYRTDGGAELVYVNGAVLRQHGDDAYLANEPRVSAGDRTFVPFVVTSARSNGASATNARRILVRTVVNGRDVRTFDDPDTRLNVTTPRAAAWERYLEAELAVDCDGPDDGFTGRVSCPLPGDEVYVQAIGVGVSV</sequence>
<keyword evidence="1" id="KW-1133">Transmembrane helix</keyword>
<dbReference type="Pfam" id="PF23960">
    <property type="entry name" value="DUF7289"/>
    <property type="match status" value="1"/>
</dbReference>
<dbReference type="EMBL" id="FOJA01000001">
    <property type="protein sequence ID" value="SEV96212.1"/>
    <property type="molecule type" value="Genomic_DNA"/>
</dbReference>
<reference evidence="2 3" key="1">
    <citation type="submission" date="2016-10" db="EMBL/GenBank/DDBJ databases">
        <authorList>
            <person name="de Groot N.N."/>
        </authorList>
    </citation>
    <scope>NUCLEOTIDE SEQUENCE [LARGE SCALE GENOMIC DNA]</scope>
    <source>
        <strain evidence="2 3">CGMCC 1.5337</strain>
    </source>
</reference>
<keyword evidence="3" id="KW-1185">Reference proteome</keyword>
<proteinExistence type="predicted"/>
<dbReference type="STRING" id="355548.SAMN04487945_0614"/>
<dbReference type="InterPro" id="IPR055713">
    <property type="entry name" value="DUF7289"/>
</dbReference>
<evidence type="ECO:0000256" key="1">
    <source>
        <dbReference type="SAM" id="Phobius"/>
    </source>
</evidence>
<dbReference type="OrthoDB" id="118051at2157"/>
<feature type="transmembrane region" description="Helical" evidence="1">
    <location>
        <begin position="20"/>
        <end position="44"/>
    </location>
</feature>
<keyword evidence="1" id="KW-0472">Membrane</keyword>
<organism evidence="2 3">
    <name type="scientific">Halobacterium jilantaiense</name>
    <dbReference type="NCBI Taxonomy" id="355548"/>
    <lineage>
        <taxon>Archaea</taxon>
        <taxon>Methanobacteriati</taxon>
        <taxon>Methanobacteriota</taxon>
        <taxon>Stenosarchaea group</taxon>
        <taxon>Halobacteria</taxon>
        <taxon>Halobacteriales</taxon>
        <taxon>Halobacteriaceae</taxon>
        <taxon>Halobacterium</taxon>
    </lineage>
</organism>
<dbReference type="RefSeq" id="WP_089667921.1">
    <property type="nucleotide sequence ID" value="NZ_FOJA01000001.1"/>
</dbReference>
<accession>A0A1I0N561</accession>